<proteinExistence type="predicted"/>
<keyword evidence="2" id="KW-1133">Transmembrane helix</keyword>
<feature type="region of interest" description="Disordered" evidence="1">
    <location>
        <begin position="319"/>
        <end position="356"/>
    </location>
</feature>
<evidence type="ECO:0000313" key="3">
    <source>
        <dbReference type="EMBL" id="KAG4424427.1"/>
    </source>
</evidence>
<organism evidence="3 4">
    <name type="scientific">Cadophora malorum</name>
    <dbReference type="NCBI Taxonomy" id="108018"/>
    <lineage>
        <taxon>Eukaryota</taxon>
        <taxon>Fungi</taxon>
        <taxon>Dikarya</taxon>
        <taxon>Ascomycota</taxon>
        <taxon>Pezizomycotina</taxon>
        <taxon>Leotiomycetes</taxon>
        <taxon>Helotiales</taxon>
        <taxon>Ploettnerulaceae</taxon>
        <taxon>Cadophora</taxon>
    </lineage>
</organism>
<evidence type="ECO:0000256" key="1">
    <source>
        <dbReference type="SAM" id="MobiDB-lite"/>
    </source>
</evidence>
<dbReference type="PANTHER" id="PTHR40623">
    <property type="entry name" value="INTEGRAL MEMBRANE PROTEIN"/>
    <property type="match status" value="1"/>
</dbReference>
<feature type="region of interest" description="Disordered" evidence="1">
    <location>
        <begin position="96"/>
        <end position="249"/>
    </location>
</feature>
<evidence type="ECO:0000256" key="2">
    <source>
        <dbReference type="SAM" id="Phobius"/>
    </source>
</evidence>
<keyword evidence="2" id="KW-0812">Transmembrane</keyword>
<protein>
    <submittedName>
        <fullName evidence="3">Uncharacterized protein</fullName>
    </submittedName>
</protein>
<feature type="compositionally biased region" description="Basic and acidic residues" evidence="1">
    <location>
        <begin position="386"/>
        <end position="399"/>
    </location>
</feature>
<dbReference type="PANTHER" id="PTHR40623:SF2">
    <property type="entry name" value="INTEGRAL MEMBRANE PROTEIN"/>
    <property type="match status" value="1"/>
</dbReference>
<keyword evidence="4" id="KW-1185">Reference proteome</keyword>
<gene>
    <name evidence="3" type="ORF">IFR04_002483</name>
</gene>
<accession>A0A8H7WGL3</accession>
<dbReference type="Proteomes" id="UP000664132">
    <property type="component" value="Unassembled WGS sequence"/>
</dbReference>
<feature type="compositionally biased region" description="Polar residues" evidence="1">
    <location>
        <begin position="124"/>
        <end position="134"/>
    </location>
</feature>
<feature type="compositionally biased region" description="Polar residues" evidence="1">
    <location>
        <begin position="327"/>
        <end position="349"/>
    </location>
</feature>
<evidence type="ECO:0000313" key="4">
    <source>
        <dbReference type="Proteomes" id="UP000664132"/>
    </source>
</evidence>
<feature type="region of interest" description="Disordered" evidence="1">
    <location>
        <begin position="375"/>
        <end position="425"/>
    </location>
</feature>
<dbReference type="AlphaFoldDB" id="A0A8H7WGL3"/>
<comment type="caution">
    <text evidence="3">The sequence shown here is derived from an EMBL/GenBank/DDBJ whole genome shotgun (WGS) entry which is preliminary data.</text>
</comment>
<sequence length="425" mass="46562">MFFKSWELWAQMTFVLGMAIVVVISVGYAKLMWRNRLVQMQELVDEEKRTRIQQLRNSGQIVESRKSYDIPFGVRAIQSGIQVDGIWISQTATPIPSQPKLSHIRSGSSDNLAGTDSSKEAVVSGQSNPEAQRPSSREGRSLSRNSNTVGMLPVQNAMGERPDTTGSRSVYRPRTASHLRHGSHGVYDEETLGQLEGKATSKRTVQAPRSRGSRNLDLEGEFSSAADNERSSDASSESDTSLSHKPHLASDPSRQFLLKDMSSTDIASLSLLTVTSAKPINIVQPAPTSRAEYCSIPIESPNEEGSDPFATPFMSPLGSPEMKPQHSPISAHQNWLDSQQHSAPRTRSPSPFVPGELHVNRSVRKVNSGFEVLPAGTFGLPAGSSHAERVSSEYHETGHRRQSGKLHKQLRSSMGGRPSSTMERP</sequence>
<keyword evidence="2" id="KW-0472">Membrane</keyword>
<feature type="compositionally biased region" description="Polar residues" evidence="1">
    <location>
        <begin position="105"/>
        <end position="116"/>
    </location>
</feature>
<reference evidence="3" key="1">
    <citation type="submission" date="2021-02" db="EMBL/GenBank/DDBJ databases">
        <title>Genome sequence Cadophora malorum strain M34.</title>
        <authorList>
            <person name="Stefanovic E."/>
            <person name="Vu D."/>
            <person name="Scully C."/>
            <person name="Dijksterhuis J."/>
            <person name="Roader J."/>
            <person name="Houbraken J."/>
        </authorList>
    </citation>
    <scope>NUCLEOTIDE SEQUENCE</scope>
    <source>
        <strain evidence="3">M34</strain>
    </source>
</reference>
<name>A0A8H7WGL3_9HELO</name>
<dbReference type="OrthoDB" id="5426165at2759"/>
<feature type="transmembrane region" description="Helical" evidence="2">
    <location>
        <begin position="12"/>
        <end position="31"/>
    </location>
</feature>
<feature type="compositionally biased region" description="Low complexity" evidence="1">
    <location>
        <begin position="233"/>
        <end position="243"/>
    </location>
</feature>
<feature type="compositionally biased region" description="Basic residues" evidence="1">
    <location>
        <begin position="400"/>
        <end position="410"/>
    </location>
</feature>
<dbReference type="EMBL" id="JAFJYH010000021">
    <property type="protein sequence ID" value="KAG4424427.1"/>
    <property type="molecule type" value="Genomic_DNA"/>
</dbReference>